<keyword evidence="4" id="KW-0067">ATP-binding</keyword>
<proteinExistence type="inferred from homology"/>
<protein>
    <submittedName>
        <fullName evidence="7">Uncharacterized protein</fullName>
    </submittedName>
</protein>
<dbReference type="AlphaFoldDB" id="A0A921YX63"/>
<dbReference type="PRINTS" id="PR00190">
    <property type="entry name" value="ACTIN"/>
</dbReference>
<dbReference type="InterPro" id="IPR043129">
    <property type="entry name" value="ATPase_NBD"/>
</dbReference>
<dbReference type="OrthoDB" id="5132116at2759"/>
<organism evidence="7 8">
    <name type="scientific">Manduca sexta</name>
    <name type="common">Tobacco hawkmoth</name>
    <name type="synonym">Tobacco hornworm</name>
    <dbReference type="NCBI Taxonomy" id="7130"/>
    <lineage>
        <taxon>Eukaryota</taxon>
        <taxon>Metazoa</taxon>
        <taxon>Ecdysozoa</taxon>
        <taxon>Arthropoda</taxon>
        <taxon>Hexapoda</taxon>
        <taxon>Insecta</taxon>
        <taxon>Pterygota</taxon>
        <taxon>Neoptera</taxon>
        <taxon>Endopterygota</taxon>
        <taxon>Lepidoptera</taxon>
        <taxon>Glossata</taxon>
        <taxon>Ditrysia</taxon>
        <taxon>Bombycoidea</taxon>
        <taxon>Sphingidae</taxon>
        <taxon>Sphinginae</taxon>
        <taxon>Sphingini</taxon>
        <taxon>Manduca</taxon>
    </lineage>
</organism>
<evidence type="ECO:0000256" key="5">
    <source>
        <dbReference type="ARBA" id="ARBA00023212"/>
    </source>
</evidence>
<comment type="similarity">
    <text evidence="6">Belongs to the actin family.</text>
</comment>
<dbReference type="GO" id="GO:0005856">
    <property type="term" value="C:cytoskeleton"/>
    <property type="evidence" value="ECO:0007669"/>
    <property type="project" value="UniProtKB-SubCell"/>
</dbReference>
<keyword evidence="5" id="KW-0206">Cytoskeleton</keyword>
<evidence type="ECO:0000256" key="1">
    <source>
        <dbReference type="ARBA" id="ARBA00004245"/>
    </source>
</evidence>
<comment type="subcellular location">
    <subcellularLocation>
        <location evidence="1">Cytoplasm</location>
        <location evidence="1">Cytoskeleton</location>
    </subcellularLocation>
</comment>
<keyword evidence="3" id="KW-0547">Nucleotide-binding</keyword>
<dbReference type="Gene3D" id="3.90.640.10">
    <property type="entry name" value="Actin, Chain A, domain 4"/>
    <property type="match status" value="1"/>
</dbReference>
<dbReference type="PANTHER" id="PTHR11937">
    <property type="entry name" value="ACTIN"/>
    <property type="match status" value="1"/>
</dbReference>
<dbReference type="GO" id="GO:0005524">
    <property type="term" value="F:ATP binding"/>
    <property type="evidence" value="ECO:0007669"/>
    <property type="project" value="UniProtKB-KW"/>
</dbReference>
<gene>
    <name evidence="7" type="ORF">O3G_MSEX004704</name>
</gene>
<dbReference type="Gene3D" id="3.30.420.40">
    <property type="match status" value="2"/>
</dbReference>
<dbReference type="FunFam" id="3.30.420.40:FF:000148">
    <property type="entry name" value="Actin, alpha skeletal muscle"/>
    <property type="match status" value="1"/>
</dbReference>
<dbReference type="EMBL" id="JH668339">
    <property type="protein sequence ID" value="KAG6446951.1"/>
    <property type="molecule type" value="Genomic_DNA"/>
</dbReference>
<evidence type="ECO:0000256" key="4">
    <source>
        <dbReference type="ARBA" id="ARBA00022840"/>
    </source>
</evidence>
<keyword evidence="2" id="KW-0963">Cytoplasm</keyword>
<reference evidence="7" key="1">
    <citation type="journal article" date="2016" name="Insect Biochem. Mol. Biol.">
        <title>Multifaceted biological insights from a draft genome sequence of the tobacco hornworm moth, Manduca sexta.</title>
        <authorList>
            <person name="Kanost M.R."/>
            <person name="Arrese E.L."/>
            <person name="Cao X."/>
            <person name="Chen Y.R."/>
            <person name="Chellapilla S."/>
            <person name="Goldsmith M.R."/>
            <person name="Grosse-Wilde E."/>
            <person name="Heckel D.G."/>
            <person name="Herndon N."/>
            <person name="Jiang H."/>
            <person name="Papanicolaou A."/>
            <person name="Qu J."/>
            <person name="Soulages J.L."/>
            <person name="Vogel H."/>
            <person name="Walters J."/>
            <person name="Waterhouse R.M."/>
            <person name="Ahn S.J."/>
            <person name="Almeida F.C."/>
            <person name="An C."/>
            <person name="Aqrawi P."/>
            <person name="Bretschneider A."/>
            <person name="Bryant W.B."/>
            <person name="Bucks S."/>
            <person name="Chao H."/>
            <person name="Chevignon G."/>
            <person name="Christen J.M."/>
            <person name="Clarke D.F."/>
            <person name="Dittmer N.T."/>
            <person name="Ferguson L.C.F."/>
            <person name="Garavelou S."/>
            <person name="Gordon K.H.J."/>
            <person name="Gunaratna R.T."/>
            <person name="Han Y."/>
            <person name="Hauser F."/>
            <person name="He Y."/>
            <person name="Heidel-Fischer H."/>
            <person name="Hirsh A."/>
            <person name="Hu Y."/>
            <person name="Jiang H."/>
            <person name="Kalra D."/>
            <person name="Klinner C."/>
            <person name="Konig C."/>
            <person name="Kovar C."/>
            <person name="Kroll A.R."/>
            <person name="Kuwar S.S."/>
            <person name="Lee S.L."/>
            <person name="Lehman R."/>
            <person name="Li K."/>
            <person name="Li Z."/>
            <person name="Liang H."/>
            <person name="Lovelace S."/>
            <person name="Lu Z."/>
            <person name="Mansfield J.H."/>
            <person name="McCulloch K.J."/>
            <person name="Mathew T."/>
            <person name="Morton B."/>
            <person name="Muzny D.M."/>
            <person name="Neunemann D."/>
            <person name="Ongeri F."/>
            <person name="Pauchet Y."/>
            <person name="Pu L.L."/>
            <person name="Pyrousis I."/>
            <person name="Rao X.J."/>
            <person name="Redding A."/>
            <person name="Roesel C."/>
            <person name="Sanchez-Gracia A."/>
            <person name="Schaack S."/>
            <person name="Shukla A."/>
            <person name="Tetreau G."/>
            <person name="Wang Y."/>
            <person name="Xiong G.H."/>
            <person name="Traut W."/>
            <person name="Walsh T.K."/>
            <person name="Worley K.C."/>
            <person name="Wu D."/>
            <person name="Wu W."/>
            <person name="Wu Y.Q."/>
            <person name="Zhang X."/>
            <person name="Zou Z."/>
            <person name="Zucker H."/>
            <person name="Briscoe A.D."/>
            <person name="Burmester T."/>
            <person name="Clem R.J."/>
            <person name="Feyereisen R."/>
            <person name="Grimmelikhuijzen C.J.P."/>
            <person name="Hamodrakas S.J."/>
            <person name="Hansson B.S."/>
            <person name="Huguet E."/>
            <person name="Jermiin L.S."/>
            <person name="Lan Q."/>
            <person name="Lehman H.K."/>
            <person name="Lorenzen M."/>
            <person name="Merzendorfer H."/>
            <person name="Michalopoulos I."/>
            <person name="Morton D.B."/>
            <person name="Muthukrishnan S."/>
            <person name="Oakeshott J.G."/>
            <person name="Palmer W."/>
            <person name="Park Y."/>
            <person name="Passarelli A.L."/>
            <person name="Rozas J."/>
            <person name="Schwartz L.M."/>
            <person name="Smith W."/>
            <person name="Southgate A."/>
            <person name="Vilcinskas A."/>
            <person name="Vogt R."/>
            <person name="Wang P."/>
            <person name="Werren J."/>
            <person name="Yu X.Q."/>
            <person name="Zhou J.J."/>
            <person name="Brown S.J."/>
            <person name="Scherer S.E."/>
            <person name="Richards S."/>
            <person name="Blissard G.W."/>
        </authorList>
    </citation>
    <scope>NUCLEOTIDE SEQUENCE</scope>
</reference>
<evidence type="ECO:0000256" key="6">
    <source>
        <dbReference type="RuleBase" id="RU000487"/>
    </source>
</evidence>
<evidence type="ECO:0000256" key="2">
    <source>
        <dbReference type="ARBA" id="ARBA00022490"/>
    </source>
</evidence>
<name>A0A921YX63_MANSE</name>
<evidence type="ECO:0000313" key="8">
    <source>
        <dbReference type="Proteomes" id="UP000791440"/>
    </source>
</evidence>
<keyword evidence="8" id="KW-1185">Reference proteome</keyword>
<dbReference type="Proteomes" id="UP000791440">
    <property type="component" value="Unassembled WGS sequence"/>
</dbReference>
<reference evidence="7" key="2">
    <citation type="submission" date="2020-12" db="EMBL/GenBank/DDBJ databases">
        <authorList>
            <person name="Kanost M."/>
        </authorList>
    </citation>
    <scope>NUCLEOTIDE SEQUENCE</scope>
</reference>
<evidence type="ECO:0000313" key="7">
    <source>
        <dbReference type="EMBL" id="KAG6446951.1"/>
    </source>
</evidence>
<accession>A0A921YX63</accession>
<dbReference type="SMART" id="SM00268">
    <property type="entry name" value="ACTIN"/>
    <property type="match status" value="1"/>
</dbReference>
<dbReference type="InterPro" id="IPR004000">
    <property type="entry name" value="Actin"/>
</dbReference>
<dbReference type="Pfam" id="PF00022">
    <property type="entry name" value="Actin"/>
    <property type="match status" value="1"/>
</dbReference>
<sequence>MAFEKPVVVIDNGSYSIKAGFSCDNHPVSIFRTVVGRPNYLQGSYGKQHYDVYIGDEAIAKITDLEFSRPVVNGRIVHWDNMERIWHHVFYRELKVAPEDRSVILGCACTTPMDEKIKCCEVFFETLNAPALCVQSQSVLSLYGSGYTTGISVDLGYDTTDINPVYEGGLLSYAHIQTGLAGAQISDFIEHQLAERKLELGVHTPSIIEGIKRDCMYVTEDASMSRRDYKKAYPLPSGEEIHVCQEAFLAAELMFQPDLVMGRKSGFLPLQEGVVMAAMKCDSELRPEMFDAIVPCGGLAPTPGLFKRLALEVEDIINRPVNVLTSPESYAVSWLGGATFAGMADSKKMWVHKRQYEDHGARIVRNRFL</sequence>
<dbReference type="SUPFAM" id="SSF53067">
    <property type="entry name" value="Actin-like ATPase domain"/>
    <property type="match status" value="2"/>
</dbReference>
<comment type="caution">
    <text evidence="7">The sequence shown here is derived from an EMBL/GenBank/DDBJ whole genome shotgun (WGS) entry which is preliminary data.</text>
</comment>
<evidence type="ECO:0000256" key="3">
    <source>
        <dbReference type="ARBA" id="ARBA00022741"/>
    </source>
</evidence>